<dbReference type="Proteomes" id="UP000270471">
    <property type="component" value="Unassembled WGS sequence"/>
</dbReference>
<feature type="compositionally biased region" description="Basic and acidic residues" evidence="4">
    <location>
        <begin position="342"/>
        <end position="351"/>
    </location>
</feature>
<dbReference type="Pfam" id="PF08545">
    <property type="entry name" value="ACP_syn_III"/>
    <property type="match status" value="1"/>
</dbReference>
<dbReference type="InterPro" id="IPR013747">
    <property type="entry name" value="ACP_syn_III_C"/>
</dbReference>
<dbReference type="GO" id="GO:0004315">
    <property type="term" value="F:3-oxoacyl-[acyl-carrier-protein] synthase activity"/>
    <property type="evidence" value="ECO:0007669"/>
    <property type="project" value="InterPro"/>
</dbReference>
<dbReference type="GO" id="GO:0006633">
    <property type="term" value="P:fatty acid biosynthetic process"/>
    <property type="evidence" value="ECO:0007669"/>
    <property type="project" value="InterPro"/>
</dbReference>
<dbReference type="InterPro" id="IPR013751">
    <property type="entry name" value="ACP_syn_III_N"/>
</dbReference>
<dbReference type="PANTHER" id="PTHR34069">
    <property type="entry name" value="3-OXOACYL-[ACYL-CARRIER-PROTEIN] SYNTHASE 3"/>
    <property type="match status" value="1"/>
</dbReference>
<dbReference type="AlphaFoldDB" id="A0A3M0HZS5"/>
<evidence type="ECO:0000256" key="2">
    <source>
        <dbReference type="ARBA" id="ARBA00022679"/>
    </source>
</evidence>
<comment type="caution">
    <text evidence="7">The sequence shown here is derived from an EMBL/GenBank/DDBJ whole genome shotgun (WGS) entry which is preliminary data.</text>
</comment>
<protein>
    <submittedName>
        <fullName evidence="7">3-oxoacyl-ACP synthase</fullName>
    </submittedName>
</protein>
<reference evidence="7 8" key="1">
    <citation type="submission" date="2017-11" db="EMBL/GenBank/DDBJ databases">
        <title>Draft genome of actinobacteria isolated from guarana (Paullinia cupana (Mart.) Ducke.</title>
        <authorList>
            <person name="Siqueira K.A."/>
            <person name="Liotti R.G."/>
            <person name="Mendes T.A.O."/>
            <person name="Soares M.A."/>
        </authorList>
    </citation>
    <scope>NUCLEOTIDE SEQUENCE [LARGE SCALE GENOMIC DNA]</scope>
    <source>
        <strain evidence="7 8">193</strain>
    </source>
</reference>
<name>A0A3M0HZS5_9ACTN</name>
<dbReference type="InterPro" id="IPR016039">
    <property type="entry name" value="Thiolase-like"/>
</dbReference>
<evidence type="ECO:0000256" key="4">
    <source>
        <dbReference type="SAM" id="MobiDB-lite"/>
    </source>
</evidence>
<sequence>MTAAPTAESIGVLGMGTYLPAHRRSNEEVAAMAPGISAQWIARRTGVLRRHIAAAHEAASDLAAAAVTRALAAAGLDAEQLDLIIVGTGTPDELGPSTACRVQALIGAHRAVALDVTAACAGWVFGARVARDWLLQDTNARYAAVVGVDVFSRFLNPDDRSTAVLFGDGAAASVLGPVAASGGFQDFHLGTDGSGADLVLIPSGGSRHPASAATLADSGHTVQMRGPQITSFVDSAFPRVVSACLDRHGLGVKDIDIYANHQPNPVLLTRLAEKAGIPSDRLVIVGDTVGNIGAASAPYALAAAADRGRLAPGSRVLITAYGAGLAWAGSLLTWTGAPVHHQASDDGDHSAPDQTGTPSTSP</sequence>
<dbReference type="EMBL" id="PENI01000030">
    <property type="protein sequence ID" value="RMB81520.1"/>
    <property type="molecule type" value="Genomic_DNA"/>
</dbReference>
<dbReference type="Pfam" id="PF08541">
    <property type="entry name" value="ACP_syn_III_C"/>
    <property type="match status" value="1"/>
</dbReference>
<dbReference type="OrthoDB" id="9815506at2"/>
<evidence type="ECO:0000256" key="3">
    <source>
        <dbReference type="ARBA" id="ARBA00023315"/>
    </source>
</evidence>
<keyword evidence="1" id="KW-0963">Cytoplasm</keyword>
<organism evidence="7 8">
    <name type="scientific">Streptomyces shenzhenensis</name>
    <dbReference type="NCBI Taxonomy" id="943815"/>
    <lineage>
        <taxon>Bacteria</taxon>
        <taxon>Bacillati</taxon>
        <taxon>Actinomycetota</taxon>
        <taxon>Actinomycetes</taxon>
        <taxon>Kitasatosporales</taxon>
        <taxon>Streptomycetaceae</taxon>
        <taxon>Streptomyces</taxon>
    </lineage>
</organism>
<evidence type="ECO:0000313" key="8">
    <source>
        <dbReference type="Proteomes" id="UP000270471"/>
    </source>
</evidence>
<dbReference type="CDD" id="cd00830">
    <property type="entry name" value="KAS_III"/>
    <property type="match status" value="1"/>
</dbReference>
<dbReference type="RefSeq" id="WP_121893714.1">
    <property type="nucleotide sequence ID" value="NZ_PENI01000030.1"/>
</dbReference>
<feature type="compositionally biased region" description="Polar residues" evidence="4">
    <location>
        <begin position="352"/>
        <end position="362"/>
    </location>
</feature>
<feature type="domain" description="Beta-ketoacyl-[acyl-carrier-protein] synthase III N-terminal" evidence="6">
    <location>
        <begin position="114"/>
        <end position="193"/>
    </location>
</feature>
<keyword evidence="3" id="KW-0012">Acyltransferase</keyword>
<keyword evidence="8" id="KW-1185">Reference proteome</keyword>
<dbReference type="SUPFAM" id="SSF53901">
    <property type="entry name" value="Thiolase-like"/>
    <property type="match status" value="1"/>
</dbReference>
<dbReference type="GO" id="GO:0044550">
    <property type="term" value="P:secondary metabolite biosynthetic process"/>
    <property type="evidence" value="ECO:0007669"/>
    <property type="project" value="TreeGrafter"/>
</dbReference>
<proteinExistence type="predicted"/>
<evidence type="ECO:0000313" key="7">
    <source>
        <dbReference type="EMBL" id="RMB81520.1"/>
    </source>
</evidence>
<feature type="region of interest" description="Disordered" evidence="4">
    <location>
        <begin position="341"/>
        <end position="362"/>
    </location>
</feature>
<evidence type="ECO:0000259" key="5">
    <source>
        <dbReference type="Pfam" id="PF08541"/>
    </source>
</evidence>
<dbReference type="Gene3D" id="3.40.47.10">
    <property type="match status" value="1"/>
</dbReference>
<evidence type="ECO:0000259" key="6">
    <source>
        <dbReference type="Pfam" id="PF08545"/>
    </source>
</evidence>
<accession>A0A3M0HZS5</accession>
<keyword evidence="2" id="KW-0808">Transferase</keyword>
<dbReference type="PANTHER" id="PTHR34069:SF2">
    <property type="entry name" value="BETA-KETOACYL-[ACYL-CARRIER-PROTEIN] SYNTHASE III"/>
    <property type="match status" value="1"/>
</dbReference>
<dbReference type="NCBIfam" id="NF006829">
    <property type="entry name" value="PRK09352.1"/>
    <property type="match status" value="1"/>
</dbReference>
<gene>
    <name evidence="7" type="ORF">CTZ28_34525</name>
</gene>
<feature type="domain" description="Beta-ketoacyl-[acyl-carrier-protein] synthase III C-terminal" evidence="5">
    <location>
        <begin position="245"/>
        <end position="334"/>
    </location>
</feature>
<evidence type="ECO:0000256" key="1">
    <source>
        <dbReference type="ARBA" id="ARBA00022490"/>
    </source>
</evidence>